<dbReference type="InterPro" id="IPR042099">
    <property type="entry name" value="ANL_N_sf"/>
</dbReference>
<gene>
    <name evidence="4" type="ORF">N7494_009681</name>
</gene>
<sequence length="578" mass="63253">MVFSPRTHLESVPDNIPISEFMLNEKYGRVPHGQSRDPYTCGLTGKTYSSQEMVDRVDFITRGLRKELGWVASSGSEWDKTAVVFSLNTIDTMMLFWAVHQLEGVVAPASSSYSANELKHQLLDCHAKVLFTCLPLLPIALDAAAKAGLSKEQIYLIDVPQEILGGTKPPSELKSISQIAEAGNSLPPAEPVQWGPGEAARRTAFLCYSSGTSGLPKGVMITHRNVIANILQTTAFEQDYRDAQPQPANGLYTEIGQCLLPQSHIYSLVVVCHSGTYRGDQTVVLPKFDMSSYLTSIHRFKITSLFLVPPVIINMMRNQKLCAKYDLSSVKSIFSGAAPLALELANDFLKIYPDVSIRLAYGLTETTCVVSSSHPHDIWLGSSGSLFPGVEARIISADGQEITAYNTPGELLVRSPSVALGYLSNEKATKETFQDGWMRTGDEAVVRVSPSGTEHIFIVDRIKELIKVKGLQVAPAELEAHLLAHPDVADCAVVGVPDDTAGEVPKAIIVKSPSASLDDEAAIRVISKFVQDNKARHKWLKGGIRFVDDIPKSPSGKILRRFIRDQEKELRRKAGAKI</sequence>
<evidence type="ECO:0000259" key="2">
    <source>
        <dbReference type="Pfam" id="PF00501"/>
    </source>
</evidence>
<feature type="domain" description="AMP-dependent synthetase/ligase" evidence="2">
    <location>
        <begin position="45"/>
        <end position="423"/>
    </location>
</feature>
<dbReference type="InterPro" id="IPR045851">
    <property type="entry name" value="AMP-bd_C_sf"/>
</dbReference>
<dbReference type="Pfam" id="PF13193">
    <property type="entry name" value="AMP-binding_C"/>
    <property type="match status" value="1"/>
</dbReference>
<dbReference type="Pfam" id="PF00501">
    <property type="entry name" value="AMP-binding"/>
    <property type="match status" value="1"/>
</dbReference>
<dbReference type="Proteomes" id="UP001220324">
    <property type="component" value="Unassembled WGS sequence"/>
</dbReference>
<dbReference type="CDD" id="cd05911">
    <property type="entry name" value="Firefly_Luc_like"/>
    <property type="match status" value="1"/>
</dbReference>
<dbReference type="PROSITE" id="PS00455">
    <property type="entry name" value="AMP_BINDING"/>
    <property type="match status" value="1"/>
</dbReference>
<evidence type="ECO:0000313" key="5">
    <source>
        <dbReference type="Proteomes" id="UP001220324"/>
    </source>
</evidence>
<dbReference type="InterPro" id="IPR025110">
    <property type="entry name" value="AMP-bd_C"/>
</dbReference>
<dbReference type="InterPro" id="IPR000873">
    <property type="entry name" value="AMP-dep_synth/lig_dom"/>
</dbReference>
<proteinExistence type="inferred from homology"/>
<dbReference type="EMBL" id="JAQIZZ010000007">
    <property type="protein sequence ID" value="KAJ5533129.1"/>
    <property type="molecule type" value="Genomic_DNA"/>
</dbReference>
<dbReference type="FunFam" id="3.30.300.30:FF:000007">
    <property type="entry name" value="4-coumarate--CoA ligase 2"/>
    <property type="match status" value="1"/>
</dbReference>
<evidence type="ECO:0000313" key="4">
    <source>
        <dbReference type="EMBL" id="KAJ5533129.1"/>
    </source>
</evidence>
<dbReference type="Gene3D" id="3.40.50.12780">
    <property type="entry name" value="N-terminal domain of ligase-like"/>
    <property type="match status" value="1"/>
</dbReference>
<evidence type="ECO:0000256" key="1">
    <source>
        <dbReference type="ARBA" id="ARBA00006432"/>
    </source>
</evidence>
<protein>
    <recommendedName>
        <fullName evidence="6">Phenylacetyl-CoA ligase</fullName>
    </recommendedName>
</protein>
<reference evidence="4 5" key="1">
    <citation type="journal article" date="2023" name="IMA Fungus">
        <title>Comparative genomic study of the Penicillium genus elucidates a diverse pangenome and 15 lateral gene transfer events.</title>
        <authorList>
            <person name="Petersen C."/>
            <person name="Sorensen T."/>
            <person name="Nielsen M.R."/>
            <person name="Sondergaard T.E."/>
            <person name="Sorensen J.L."/>
            <person name="Fitzpatrick D.A."/>
            <person name="Frisvad J.C."/>
            <person name="Nielsen K.L."/>
        </authorList>
    </citation>
    <scope>NUCLEOTIDE SEQUENCE [LARGE SCALE GENOMIC DNA]</scope>
    <source>
        <strain evidence="4 5">IBT 35679</strain>
    </source>
</reference>
<name>A0AAD6CS46_9EURO</name>
<feature type="domain" description="AMP-binding enzyme C-terminal" evidence="3">
    <location>
        <begin position="477"/>
        <end position="557"/>
    </location>
</feature>
<dbReference type="SUPFAM" id="SSF56801">
    <property type="entry name" value="Acetyl-CoA synthetase-like"/>
    <property type="match status" value="1"/>
</dbReference>
<dbReference type="PANTHER" id="PTHR24096">
    <property type="entry name" value="LONG-CHAIN-FATTY-ACID--COA LIGASE"/>
    <property type="match status" value="1"/>
</dbReference>
<dbReference type="Gene3D" id="3.30.300.30">
    <property type="match status" value="1"/>
</dbReference>
<evidence type="ECO:0008006" key="6">
    <source>
        <dbReference type="Google" id="ProtNLM"/>
    </source>
</evidence>
<comment type="caution">
    <text evidence="4">The sequence shown here is derived from an EMBL/GenBank/DDBJ whole genome shotgun (WGS) entry which is preliminary data.</text>
</comment>
<organism evidence="4 5">
    <name type="scientific">Penicillium frequentans</name>
    <dbReference type="NCBI Taxonomy" id="3151616"/>
    <lineage>
        <taxon>Eukaryota</taxon>
        <taxon>Fungi</taxon>
        <taxon>Dikarya</taxon>
        <taxon>Ascomycota</taxon>
        <taxon>Pezizomycotina</taxon>
        <taxon>Eurotiomycetes</taxon>
        <taxon>Eurotiomycetidae</taxon>
        <taxon>Eurotiales</taxon>
        <taxon>Aspergillaceae</taxon>
        <taxon>Penicillium</taxon>
    </lineage>
</organism>
<dbReference type="InterPro" id="IPR020845">
    <property type="entry name" value="AMP-binding_CS"/>
</dbReference>
<dbReference type="GO" id="GO:0016405">
    <property type="term" value="F:CoA-ligase activity"/>
    <property type="evidence" value="ECO:0007669"/>
    <property type="project" value="TreeGrafter"/>
</dbReference>
<evidence type="ECO:0000259" key="3">
    <source>
        <dbReference type="Pfam" id="PF13193"/>
    </source>
</evidence>
<dbReference type="PANTHER" id="PTHR24096:SF422">
    <property type="entry name" value="BCDNA.GH02901"/>
    <property type="match status" value="1"/>
</dbReference>
<keyword evidence="5" id="KW-1185">Reference proteome</keyword>
<dbReference type="AlphaFoldDB" id="A0AAD6CS46"/>
<comment type="similarity">
    <text evidence="1">Belongs to the ATP-dependent AMP-binding enzyme family.</text>
</comment>
<accession>A0AAD6CS46</accession>